<dbReference type="EC" id="1.3.1.-" evidence="9"/>
<organism evidence="13 14">
    <name type="scientific">Potamilus streckersoni</name>
    <dbReference type="NCBI Taxonomy" id="2493646"/>
    <lineage>
        <taxon>Eukaryota</taxon>
        <taxon>Metazoa</taxon>
        <taxon>Spiralia</taxon>
        <taxon>Lophotrochozoa</taxon>
        <taxon>Mollusca</taxon>
        <taxon>Bivalvia</taxon>
        <taxon>Autobranchia</taxon>
        <taxon>Heteroconchia</taxon>
        <taxon>Palaeoheterodonta</taxon>
        <taxon>Unionida</taxon>
        <taxon>Unionoidea</taxon>
        <taxon>Unionidae</taxon>
        <taxon>Ambleminae</taxon>
        <taxon>Lampsilini</taxon>
        <taxon>Potamilus</taxon>
    </lineage>
</organism>
<evidence type="ECO:0000256" key="8">
    <source>
        <dbReference type="ARBA" id="ARBA00023002"/>
    </source>
</evidence>
<feature type="binding site" evidence="11">
    <location>
        <position position="71"/>
    </location>
    <ligand>
        <name>FMN</name>
        <dbReference type="ChEBI" id="CHEBI:58210"/>
    </ligand>
</feature>
<dbReference type="PROSITE" id="PS01136">
    <property type="entry name" value="UPF0034"/>
    <property type="match status" value="1"/>
</dbReference>
<evidence type="ECO:0000256" key="5">
    <source>
        <dbReference type="ARBA" id="ARBA00022694"/>
    </source>
</evidence>
<reference evidence="13" key="3">
    <citation type="submission" date="2023-05" db="EMBL/GenBank/DDBJ databases">
        <authorList>
            <person name="Smith C.H."/>
        </authorList>
    </citation>
    <scope>NUCLEOTIDE SEQUENCE</scope>
    <source>
        <strain evidence="13">CHS0354</strain>
        <tissue evidence="13">Mantle</tissue>
    </source>
</reference>
<evidence type="ECO:0000256" key="7">
    <source>
        <dbReference type="ARBA" id="ARBA00022884"/>
    </source>
</evidence>
<feature type="domain" description="DUS-like FMN-binding" evidence="12">
    <location>
        <begin position="16"/>
        <end position="310"/>
    </location>
</feature>
<dbReference type="Proteomes" id="UP001195483">
    <property type="component" value="Unassembled WGS sequence"/>
</dbReference>
<dbReference type="InterPro" id="IPR035587">
    <property type="entry name" value="DUS-like_FMN-bd"/>
</dbReference>
<dbReference type="PIRSF" id="PIRSF006621">
    <property type="entry name" value="Dus"/>
    <property type="match status" value="1"/>
</dbReference>
<keyword evidence="14" id="KW-1185">Reference proteome</keyword>
<proteinExistence type="inferred from homology"/>
<comment type="function">
    <text evidence="9">Catalyzes the synthesis of dihydrouridine, a modified base found in the D-loop of most tRNAs.</text>
</comment>
<dbReference type="Gene3D" id="1.20.120.1460">
    <property type="match status" value="1"/>
</dbReference>
<evidence type="ECO:0000256" key="11">
    <source>
        <dbReference type="PIRSR" id="PIRSR006621-2"/>
    </source>
</evidence>
<evidence type="ECO:0000256" key="6">
    <source>
        <dbReference type="ARBA" id="ARBA00022857"/>
    </source>
</evidence>
<dbReference type="EMBL" id="JAEAOA010001653">
    <property type="protein sequence ID" value="KAK3596147.1"/>
    <property type="molecule type" value="Genomic_DNA"/>
</dbReference>
<comment type="caution">
    <text evidence="13">The sequence shown here is derived from an EMBL/GenBank/DDBJ whole genome shotgun (WGS) entry which is preliminary data.</text>
</comment>
<dbReference type="NCBIfam" id="NF008774">
    <property type="entry name" value="PRK11815.1"/>
    <property type="match status" value="1"/>
</dbReference>
<sequence length="370" mass="41811">MTPDGKAARALRLLCIAPMMKYTDRHFRYFIRLMSRRTFLFTEMIPSGAIANGQAARFLVHHSDETPVAAQFGGNHPQHLALCAKRAKEYGYTEVNLNAGCPSERVKNGAFGACLMKSPRVLKELMQAMAEASQLPVSIKMRVGVDEMDSYEFLSDLTSTVAESGCRIFYIHARKAWLNGLNPKQNRTVPVLQHEKVFRLKRDFPHLTIIINGGIQSFSEVPALVQHTDGVMIGRTAYENPLMFMEADSRLFGEADPVAGIPHLVERITAYMQADTAMYGTPVRHFAQHLLKFFHGFPGVAEYRRKLTQSVFSPIITDKKSFSLNPIHPFRIPKAMPPFPADKQEILRLMAELRSKLESHNKAYYQTQPL</sequence>
<dbReference type="GO" id="GO:0000049">
    <property type="term" value="F:tRNA binding"/>
    <property type="evidence" value="ECO:0007669"/>
    <property type="project" value="UniProtKB-KW"/>
</dbReference>
<dbReference type="GO" id="GO:0017150">
    <property type="term" value="F:tRNA dihydrouridine synthase activity"/>
    <property type="evidence" value="ECO:0007669"/>
    <property type="project" value="InterPro"/>
</dbReference>
<keyword evidence="7" id="KW-0694">RNA-binding</keyword>
<dbReference type="InterPro" id="IPR004653">
    <property type="entry name" value="DusA"/>
</dbReference>
<feature type="active site" description="Proton donor" evidence="10">
    <location>
        <position position="101"/>
    </location>
</feature>
<dbReference type="InterPro" id="IPR013785">
    <property type="entry name" value="Aldolase_TIM"/>
</dbReference>
<keyword evidence="3 9" id="KW-0285">Flavoprotein</keyword>
<feature type="binding site" evidence="11">
    <location>
        <begin position="212"/>
        <end position="214"/>
    </location>
    <ligand>
        <name>FMN</name>
        <dbReference type="ChEBI" id="CHEBI:58210"/>
    </ligand>
</feature>
<dbReference type="SUPFAM" id="SSF51395">
    <property type="entry name" value="FMN-linked oxidoreductases"/>
    <property type="match status" value="1"/>
</dbReference>
<evidence type="ECO:0000256" key="4">
    <source>
        <dbReference type="ARBA" id="ARBA00022643"/>
    </source>
</evidence>
<dbReference type="CDD" id="cd02801">
    <property type="entry name" value="DUS_like_FMN"/>
    <property type="match status" value="1"/>
</dbReference>
<reference evidence="13" key="2">
    <citation type="journal article" date="2021" name="Genome Biol. Evol.">
        <title>Developing a high-quality reference genome for a parasitic bivalve with doubly uniparental inheritance (Bivalvia: Unionida).</title>
        <authorList>
            <person name="Smith C.H."/>
        </authorList>
    </citation>
    <scope>NUCLEOTIDE SEQUENCE</scope>
    <source>
        <strain evidence="13">CHS0354</strain>
        <tissue evidence="13">Mantle</tissue>
    </source>
</reference>
<keyword evidence="11" id="KW-0547">Nucleotide-binding</keyword>
<comment type="cofactor">
    <cofactor evidence="1 9 11">
        <name>FMN</name>
        <dbReference type="ChEBI" id="CHEBI:58210"/>
    </cofactor>
</comment>
<comment type="similarity">
    <text evidence="9">Belongs to the dus family.</text>
</comment>
<dbReference type="HAMAP" id="MF_02041">
    <property type="entry name" value="DusA_subfam"/>
    <property type="match status" value="1"/>
</dbReference>
<keyword evidence="4 9" id="KW-0288">FMN</keyword>
<dbReference type="Pfam" id="PF01207">
    <property type="entry name" value="Dus"/>
    <property type="match status" value="1"/>
</dbReference>
<accession>A0AAE0W0N4</accession>
<feature type="binding site" evidence="11">
    <location>
        <begin position="234"/>
        <end position="235"/>
    </location>
    <ligand>
        <name>FMN</name>
        <dbReference type="ChEBI" id="CHEBI:58210"/>
    </ligand>
</feature>
<evidence type="ECO:0000313" key="14">
    <source>
        <dbReference type="Proteomes" id="UP001195483"/>
    </source>
</evidence>
<evidence type="ECO:0000256" key="10">
    <source>
        <dbReference type="PIRSR" id="PIRSR006621-1"/>
    </source>
</evidence>
<dbReference type="InterPro" id="IPR018517">
    <property type="entry name" value="tRNA_hU_synthase_CS"/>
</dbReference>
<evidence type="ECO:0000256" key="1">
    <source>
        <dbReference type="ARBA" id="ARBA00001917"/>
    </source>
</evidence>
<dbReference type="InterPro" id="IPR001269">
    <property type="entry name" value="DUS_fam"/>
</dbReference>
<evidence type="ECO:0000256" key="3">
    <source>
        <dbReference type="ARBA" id="ARBA00022630"/>
    </source>
</evidence>
<feature type="binding site" evidence="11">
    <location>
        <position position="140"/>
    </location>
    <ligand>
        <name>FMN</name>
        <dbReference type="ChEBI" id="CHEBI:58210"/>
    </ligand>
</feature>
<dbReference type="PANTHER" id="PTHR42907">
    <property type="entry name" value="FMN-LINKED OXIDOREDUCTASES SUPERFAMILY PROTEIN"/>
    <property type="match status" value="1"/>
</dbReference>
<dbReference type="AlphaFoldDB" id="A0AAE0W0N4"/>
<dbReference type="GO" id="GO:0050660">
    <property type="term" value="F:flavin adenine dinucleotide binding"/>
    <property type="evidence" value="ECO:0007669"/>
    <property type="project" value="InterPro"/>
</dbReference>
<keyword evidence="6" id="KW-0521">NADP</keyword>
<evidence type="ECO:0000256" key="9">
    <source>
        <dbReference type="PIRNR" id="PIRNR006621"/>
    </source>
</evidence>
<feature type="binding site" evidence="11">
    <location>
        <position position="172"/>
    </location>
    <ligand>
        <name>FMN</name>
        <dbReference type="ChEBI" id="CHEBI:58210"/>
    </ligand>
</feature>
<dbReference type="PANTHER" id="PTHR42907:SF1">
    <property type="entry name" value="FMN-LINKED OXIDOREDUCTASES SUPERFAMILY PROTEIN"/>
    <property type="match status" value="1"/>
</dbReference>
<feature type="binding site" evidence="11">
    <location>
        <begin position="18"/>
        <end position="20"/>
    </location>
    <ligand>
        <name>FMN</name>
        <dbReference type="ChEBI" id="CHEBI:58210"/>
    </ligand>
</feature>
<evidence type="ECO:0000256" key="2">
    <source>
        <dbReference type="ARBA" id="ARBA00022555"/>
    </source>
</evidence>
<evidence type="ECO:0000259" key="12">
    <source>
        <dbReference type="Pfam" id="PF01207"/>
    </source>
</evidence>
<keyword evidence="2" id="KW-0820">tRNA-binding</keyword>
<protein>
    <recommendedName>
        <fullName evidence="9">tRNA-dihydrouridine synthase</fullName>
        <ecNumber evidence="9">1.3.1.-</ecNumber>
    </recommendedName>
</protein>
<dbReference type="Gene3D" id="3.20.20.70">
    <property type="entry name" value="Aldolase class I"/>
    <property type="match status" value="1"/>
</dbReference>
<keyword evidence="8 9" id="KW-0560">Oxidoreductase</keyword>
<gene>
    <name evidence="13" type="ORF">CHS0354_027417</name>
</gene>
<name>A0AAE0W0N4_9BIVA</name>
<evidence type="ECO:0000313" key="13">
    <source>
        <dbReference type="EMBL" id="KAK3596147.1"/>
    </source>
</evidence>
<reference evidence="13" key="1">
    <citation type="journal article" date="2021" name="Genome Biol. Evol.">
        <title>A High-Quality Reference Genome for a Parasitic Bivalve with Doubly Uniparental Inheritance (Bivalvia: Unionida).</title>
        <authorList>
            <person name="Smith C.H."/>
        </authorList>
    </citation>
    <scope>NUCLEOTIDE SEQUENCE</scope>
    <source>
        <strain evidence="13">CHS0354</strain>
    </source>
</reference>
<keyword evidence="5 9" id="KW-0819">tRNA processing</keyword>